<organism evidence="4 5">
    <name type="scientific">Lactarius akahatsu</name>
    <dbReference type="NCBI Taxonomy" id="416441"/>
    <lineage>
        <taxon>Eukaryota</taxon>
        <taxon>Fungi</taxon>
        <taxon>Dikarya</taxon>
        <taxon>Basidiomycota</taxon>
        <taxon>Agaricomycotina</taxon>
        <taxon>Agaricomycetes</taxon>
        <taxon>Russulales</taxon>
        <taxon>Russulaceae</taxon>
        <taxon>Lactarius</taxon>
    </lineage>
</organism>
<feature type="transmembrane region" description="Helical" evidence="2">
    <location>
        <begin position="99"/>
        <end position="119"/>
    </location>
</feature>
<evidence type="ECO:0000313" key="5">
    <source>
        <dbReference type="Proteomes" id="UP001201163"/>
    </source>
</evidence>
<feature type="region of interest" description="Disordered" evidence="1">
    <location>
        <begin position="309"/>
        <end position="355"/>
    </location>
</feature>
<keyword evidence="2" id="KW-0472">Membrane</keyword>
<sequence length="355" mass="39207">MAGSSESPSASPDVIKAASPLLFGPLFNWTLYGIFCVQIYVYSYNFPMDGRSVKVLAYFVFVLETVQTALTGADMYYWFIADFGNVERLAHSHFAPIDIAIINAIISLVVQGYFCYRIWVLSKRSLWLCGVIAVCAVTQAAAATWLGVTSLKVGKYVLSKTGLYLWSIPSALSDILIAVAMTLQLRKACSDFSNFVLIRVVRLTVETNALTAAMAITALVLYAAFPNEVYYVYITVIIGKIYSNTLLASLNNRIYFRDRRSSVHGISAALPVSKRVRAATITSPGSAIPEPQLQDSKGDIFPLYSISRPGNLDDDTSTDWSPSHPRKIHTLPEDPEWMAGMPSHPYGRKDEMPVL</sequence>
<feature type="transmembrane region" description="Helical" evidence="2">
    <location>
        <begin position="26"/>
        <end position="43"/>
    </location>
</feature>
<evidence type="ECO:0000256" key="1">
    <source>
        <dbReference type="SAM" id="MobiDB-lite"/>
    </source>
</evidence>
<feature type="domain" description="DUF6534" evidence="3">
    <location>
        <begin position="170"/>
        <end position="253"/>
    </location>
</feature>
<feature type="transmembrane region" description="Helical" evidence="2">
    <location>
        <begin position="230"/>
        <end position="250"/>
    </location>
</feature>
<comment type="caution">
    <text evidence="4">The sequence shown here is derived from an EMBL/GenBank/DDBJ whole genome shotgun (WGS) entry which is preliminary data.</text>
</comment>
<protein>
    <recommendedName>
        <fullName evidence="3">DUF6534 domain-containing protein</fullName>
    </recommendedName>
</protein>
<evidence type="ECO:0000313" key="4">
    <source>
        <dbReference type="EMBL" id="KAH8977856.1"/>
    </source>
</evidence>
<dbReference type="PANTHER" id="PTHR40465:SF1">
    <property type="entry name" value="DUF6534 DOMAIN-CONTAINING PROTEIN"/>
    <property type="match status" value="1"/>
</dbReference>
<accession>A0AAD4Q7N6</accession>
<dbReference type="Proteomes" id="UP001201163">
    <property type="component" value="Unassembled WGS sequence"/>
</dbReference>
<feature type="transmembrane region" description="Helical" evidence="2">
    <location>
        <begin position="55"/>
        <end position="79"/>
    </location>
</feature>
<keyword evidence="2" id="KW-1133">Transmembrane helix</keyword>
<reference evidence="4" key="1">
    <citation type="submission" date="2022-01" db="EMBL/GenBank/DDBJ databases">
        <title>Comparative genomics reveals a dynamic genome evolution in the ectomycorrhizal milk-cap (Lactarius) mushrooms.</title>
        <authorList>
            <consortium name="DOE Joint Genome Institute"/>
            <person name="Lebreton A."/>
            <person name="Tang N."/>
            <person name="Kuo A."/>
            <person name="LaButti K."/>
            <person name="Drula E."/>
            <person name="Barry K."/>
            <person name="Clum A."/>
            <person name="Lipzen A."/>
            <person name="Mousain D."/>
            <person name="Ng V."/>
            <person name="Wang R."/>
            <person name="Wang X."/>
            <person name="Dai Y."/>
            <person name="Henrissat B."/>
            <person name="Grigoriev I.V."/>
            <person name="Guerin-Laguette A."/>
            <person name="Yu F."/>
            <person name="Martin F.M."/>
        </authorList>
    </citation>
    <scope>NUCLEOTIDE SEQUENCE</scope>
    <source>
        <strain evidence="4">QP</strain>
    </source>
</reference>
<keyword evidence="5" id="KW-1185">Reference proteome</keyword>
<feature type="transmembrane region" description="Helical" evidence="2">
    <location>
        <begin position="163"/>
        <end position="183"/>
    </location>
</feature>
<gene>
    <name evidence="4" type="ORF">EDB92DRAFT_691043</name>
</gene>
<evidence type="ECO:0000256" key="2">
    <source>
        <dbReference type="SAM" id="Phobius"/>
    </source>
</evidence>
<dbReference type="Pfam" id="PF20152">
    <property type="entry name" value="DUF6534"/>
    <property type="match status" value="1"/>
</dbReference>
<feature type="transmembrane region" description="Helical" evidence="2">
    <location>
        <begin position="126"/>
        <end position="148"/>
    </location>
</feature>
<keyword evidence="2" id="KW-0812">Transmembrane</keyword>
<evidence type="ECO:0000259" key="3">
    <source>
        <dbReference type="Pfam" id="PF20152"/>
    </source>
</evidence>
<proteinExistence type="predicted"/>
<name>A0AAD4Q7N6_9AGAM</name>
<dbReference type="AlphaFoldDB" id="A0AAD4Q7N6"/>
<feature type="transmembrane region" description="Helical" evidence="2">
    <location>
        <begin position="203"/>
        <end position="224"/>
    </location>
</feature>
<dbReference type="PANTHER" id="PTHR40465">
    <property type="entry name" value="CHROMOSOME 1, WHOLE GENOME SHOTGUN SEQUENCE"/>
    <property type="match status" value="1"/>
</dbReference>
<dbReference type="InterPro" id="IPR045339">
    <property type="entry name" value="DUF6534"/>
</dbReference>
<dbReference type="EMBL" id="JAKELL010000270">
    <property type="protein sequence ID" value="KAH8977856.1"/>
    <property type="molecule type" value="Genomic_DNA"/>
</dbReference>